<dbReference type="AlphaFoldDB" id="A0A1G6WB71"/>
<keyword evidence="1" id="KW-1133">Transmembrane helix</keyword>
<evidence type="ECO:0000256" key="1">
    <source>
        <dbReference type="SAM" id="Phobius"/>
    </source>
</evidence>
<proteinExistence type="predicted"/>
<dbReference type="InterPro" id="IPR013879">
    <property type="entry name" value="DUF1761"/>
</dbReference>
<feature type="transmembrane region" description="Helical" evidence="1">
    <location>
        <begin position="6"/>
        <end position="28"/>
    </location>
</feature>
<protein>
    <recommendedName>
        <fullName evidence="4">DUF1761 domain-containing protein</fullName>
    </recommendedName>
</protein>
<keyword evidence="1" id="KW-0472">Membrane</keyword>
<dbReference type="RefSeq" id="WP_093032333.1">
    <property type="nucleotide sequence ID" value="NZ_FMZV01000009.1"/>
</dbReference>
<dbReference type="STRING" id="639004.SAMN04488239_10928"/>
<dbReference type="Pfam" id="PF08570">
    <property type="entry name" value="DUF1761"/>
    <property type="match status" value="1"/>
</dbReference>
<keyword evidence="3" id="KW-1185">Reference proteome</keyword>
<accession>A0A1G6WB71</accession>
<feature type="transmembrane region" description="Helical" evidence="1">
    <location>
        <begin position="109"/>
        <end position="130"/>
    </location>
</feature>
<name>A0A1G6WB71_9RHOB</name>
<keyword evidence="1" id="KW-0812">Transmembrane</keyword>
<reference evidence="3" key="1">
    <citation type="submission" date="2016-10" db="EMBL/GenBank/DDBJ databases">
        <authorList>
            <person name="Varghese N."/>
            <person name="Submissions S."/>
        </authorList>
    </citation>
    <scope>NUCLEOTIDE SEQUENCE [LARGE SCALE GENOMIC DNA]</scope>
    <source>
        <strain evidence="3">CGMCC 1.9108</strain>
    </source>
</reference>
<evidence type="ECO:0000313" key="3">
    <source>
        <dbReference type="Proteomes" id="UP000199628"/>
    </source>
</evidence>
<sequence length="131" mass="13909">MEILNVFAAALVAFFLGFVWYMVLAEPWMQASGVPRDEDGKPKGGMKPAVLAMSFVLQLIVAGMMRHVFALSGIESPGAGLVAGIGVGLFFISPWVALNNLFAMRPLRLSLIDGGYATVACAAMGLILTVF</sequence>
<dbReference type="EMBL" id="FMZV01000009">
    <property type="protein sequence ID" value="SDD62933.1"/>
    <property type="molecule type" value="Genomic_DNA"/>
</dbReference>
<feature type="transmembrane region" description="Helical" evidence="1">
    <location>
        <begin position="81"/>
        <end position="102"/>
    </location>
</feature>
<gene>
    <name evidence="2" type="ORF">SAMN04488239_10928</name>
</gene>
<dbReference type="Proteomes" id="UP000199628">
    <property type="component" value="Unassembled WGS sequence"/>
</dbReference>
<evidence type="ECO:0000313" key="2">
    <source>
        <dbReference type="EMBL" id="SDD62933.1"/>
    </source>
</evidence>
<dbReference type="OrthoDB" id="344736at2"/>
<organism evidence="2 3">
    <name type="scientific">Ruegeria marina</name>
    <dbReference type="NCBI Taxonomy" id="639004"/>
    <lineage>
        <taxon>Bacteria</taxon>
        <taxon>Pseudomonadati</taxon>
        <taxon>Pseudomonadota</taxon>
        <taxon>Alphaproteobacteria</taxon>
        <taxon>Rhodobacterales</taxon>
        <taxon>Roseobacteraceae</taxon>
        <taxon>Ruegeria</taxon>
    </lineage>
</organism>
<evidence type="ECO:0008006" key="4">
    <source>
        <dbReference type="Google" id="ProtNLM"/>
    </source>
</evidence>
<feature type="transmembrane region" description="Helical" evidence="1">
    <location>
        <begin position="49"/>
        <end position="69"/>
    </location>
</feature>